<sequence length="461" mass="49122">MAEAPTALAELLQRAGMNARQLAAAVNAWLEGRGLGCRRIDPTAPYSWVRQGYKPYEPLPSVVAAVLSEHLGHAISVDQIWPVRTPVTVSAASGLGRRLAIDELVQALGDLTTVSAGKHADVTAASGADLAAAVLDGLHAAATRPHRSANRERVLAPQAHLIGAHVTAMRRLDDRHGGGLVSLRYVTSELRNILDLIQAADYEPAVGHELMTIAADLAQLVGWMHFDAHRYGAAERYLLLSERIARGVGESGRAANAIGMLAYISAFAGHGRAAVSIAEAAERSCPADPVLRARITGRTATAAAAAGDLAGFREASEKARDLLASASHGTLTYLYYLEPAQLIAEAGQALVVLGEQATVYRKRLLSEAIELLAPISQAGARPDYPRSALLHGVFLTKAYLLSGELEAAVGAARAALTRLSEVQSIRGITYLRRLRPAFARRSRSLVVSEFLPEFDKALMQQ</sequence>
<evidence type="ECO:0000313" key="2">
    <source>
        <dbReference type="Proteomes" id="UP000248544"/>
    </source>
</evidence>
<dbReference type="RefSeq" id="WP_111168447.1">
    <property type="nucleotide sequence ID" value="NZ_POUA01000122.1"/>
</dbReference>
<evidence type="ECO:0008006" key="3">
    <source>
        <dbReference type="Google" id="ProtNLM"/>
    </source>
</evidence>
<name>A0A2W2G909_9ACTN</name>
<organism evidence="1 2">
    <name type="scientific">Spongiactinospora gelatinilytica</name>
    <dbReference type="NCBI Taxonomy" id="2666298"/>
    <lineage>
        <taxon>Bacteria</taxon>
        <taxon>Bacillati</taxon>
        <taxon>Actinomycetota</taxon>
        <taxon>Actinomycetes</taxon>
        <taxon>Streptosporangiales</taxon>
        <taxon>Streptosporangiaceae</taxon>
        <taxon>Spongiactinospora</taxon>
    </lineage>
</organism>
<reference evidence="1 2" key="1">
    <citation type="submission" date="2018-01" db="EMBL/GenBank/DDBJ databases">
        <title>Draft genome sequence of Sphaerisporangium sp. 7K107.</title>
        <authorList>
            <person name="Sahin N."/>
            <person name="Saygin H."/>
            <person name="Ay H."/>
        </authorList>
    </citation>
    <scope>NUCLEOTIDE SEQUENCE [LARGE SCALE GENOMIC DNA]</scope>
    <source>
        <strain evidence="1 2">7K107</strain>
    </source>
</reference>
<keyword evidence="2" id="KW-1185">Reference proteome</keyword>
<accession>A0A2W2G909</accession>
<gene>
    <name evidence="1" type="ORF">C1I98_17065</name>
</gene>
<dbReference type="Proteomes" id="UP000248544">
    <property type="component" value="Unassembled WGS sequence"/>
</dbReference>
<comment type="caution">
    <text evidence="1">The sequence shown here is derived from an EMBL/GenBank/DDBJ whole genome shotgun (WGS) entry which is preliminary data.</text>
</comment>
<protein>
    <recommendedName>
        <fullName evidence="3">Transcriptional regulator</fullName>
    </recommendedName>
</protein>
<dbReference type="EMBL" id="POUA01000122">
    <property type="protein sequence ID" value="PZG44543.1"/>
    <property type="molecule type" value="Genomic_DNA"/>
</dbReference>
<dbReference type="AlphaFoldDB" id="A0A2W2G909"/>
<proteinExistence type="predicted"/>
<evidence type="ECO:0000313" key="1">
    <source>
        <dbReference type="EMBL" id="PZG44543.1"/>
    </source>
</evidence>